<dbReference type="CDD" id="cd05259">
    <property type="entry name" value="PCBER_SDR_a"/>
    <property type="match status" value="1"/>
</dbReference>
<dbReference type="Proteomes" id="UP001318860">
    <property type="component" value="Unassembled WGS sequence"/>
</dbReference>
<organism evidence="5 6">
    <name type="scientific">Rehmannia glutinosa</name>
    <name type="common">Chinese foxglove</name>
    <dbReference type="NCBI Taxonomy" id="99300"/>
    <lineage>
        <taxon>Eukaryota</taxon>
        <taxon>Viridiplantae</taxon>
        <taxon>Streptophyta</taxon>
        <taxon>Embryophyta</taxon>
        <taxon>Tracheophyta</taxon>
        <taxon>Spermatophyta</taxon>
        <taxon>Magnoliopsida</taxon>
        <taxon>eudicotyledons</taxon>
        <taxon>Gunneridae</taxon>
        <taxon>Pentapetalae</taxon>
        <taxon>asterids</taxon>
        <taxon>lamiids</taxon>
        <taxon>Lamiales</taxon>
        <taxon>Orobanchaceae</taxon>
        <taxon>Rehmannieae</taxon>
        <taxon>Rehmannia</taxon>
    </lineage>
</organism>
<reference evidence="5 6" key="1">
    <citation type="journal article" date="2021" name="Comput. Struct. Biotechnol. J.">
        <title>De novo genome assembly of the potent medicinal plant Rehmannia glutinosa using nanopore technology.</title>
        <authorList>
            <person name="Ma L."/>
            <person name="Dong C."/>
            <person name="Song C."/>
            <person name="Wang X."/>
            <person name="Zheng X."/>
            <person name="Niu Y."/>
            <person name="Chen S."/>
            <person name="Feng W."/>
        </authorList>
    </citation>
    <scope>NUCLEOTIDE SEQUENCE [LARGE SCALE GENOMIC DNA]</scope>
    <source>
        <strain evidence="5">DH-2019</strain>
    </source>
</reference>
<dbReference type="EMBL" id="JABTTQ020000004">
    <property type="protein sequence ID" value="KAK6158468.1"/>
    <property type="molecule type" value="Genomic_DNA"/>
</dbReference>
<comment type="caution">
    <text evidence="5">The sequence shown here is derived from an EMBL/GenBank/DDBJ whole genome shotgun (WGS) entry which is preliminary data.</text>
</comment>
<dbReference type="InterPro" id="IPR045312">
    <property type="entry name" value="PCBER-like"/>
</dbReference>
<dbReference type="Pfam" id="PF05368">
    <property type="entry name" value="NmrA"/>
    <property type="match status" value="1"/>
</dbReference>
<keyword evidence="6" id="KW-1185">Reference proteome</keyword>
<dbReference type="InterPro" id="IPR050608">
    <property type="entry name" value="NmrA-type/Isoflavone_red_sf"/>
</dbReference>
<proteinExistence type="inferred from homology"/>
<keyword evidence="3" id="KW-0560">Oxidoreductase</keyword>
<evidence type="ECO:0000259" key="4">
    <source>
        <dbReference type="Pfam" id="PF05368"/>
    </source>
</evidence>
<dbReference type="SUPFAM" id="SSF51735">
    <property type="entry name" value="NAD(P)-binding Rossmann-fold domains"/>
    <property type="match status" value="1"/>
</dbReference>
<evidence type="ECO:0000256" key="3">
    <source>
        <dbReference type="ARBA" id="ARBA00023002"/>
    </source>
</evidence>
<comment type="similarity">
    <text evidence="1">Belongs to the NmrA-type oxidoreductase family. Isoflavone reductase subfamily.</text>
</comment>
<dbReference type="PANTHER" id="PTHR43349">
    <property type="entry name" value="PINORESINOL REDUCTASE-RELATED"/>
    <property type="match status" value="1"/>
</dbReference>
<feature type="domain" description="NmrA-like" evidence="4">
    <location>
        <begin position="3"/>
        <end position="304"/>
    </location>
</feature>
<accession>A0ABR0XHH5</accession>
<dbReference type="PANTHER" id="PTHR43349:SF4">
    <property type="entry name" value="PINORESINOL REDUCTASE 1-RELATED"/>
    <property type="match status" value="1"/>
</dbReference>
<evidence type="ECO:0000313" key="5">
    <source>
        <dbReference type="EMBL" id="KAK6158468.1"/>
    </source>
</evidence>
<evidence type="ECO:0000256" key="2">
    <source>
        <dbReference type="ARBA" id="ARBA00022857"/>
    </source>
</evidence>
<gene>
    <name evidence="5" type="ORF">DH2020_005782</name>
</gene>
<dbReference type="InterPro" id="IPR036291">
    <property type="entry name" value="NAD(P)-bd_dom_sf"/>
</dbReference>
<protein>
    <recommendedName>
        <fullName evidence="4">NmrA-like domain-containing protein</fullName>
    </recommendedName>
</protein>
<keyword evidence="2" id="KW-0521">NADP</keyword>
<evidence type="ECO:0000256" key="1">
    <source>
        <dbReference type="ARBA" id="ARBA00005725"/>
    </source>
</evidence>
<dbReference type="Gene3D" id="3.90.25.10">
    <property type="entry name" value="UDP-galactose 4-epimerase, domain 1"/>
    <property type="match status" value="1"/>
</dbReference>
<name>A0ABR0XHH5_REHGL</name>
<dbReference type="Gene3D" id="3.40.50.720">
    <property type="entry name" value="NAD(P)-binding Rossmann-like Domain"/>
    <property type="match status" value="1"/>
</dbReference>
<dbReference type="InterPro" id="IPR008030">
    <property type="entry name" value="NmrA-like"/>
</dbReference>
<sequence>MAKSRVLVVGGTGYIGRRLVKASLAEGHPTYILRRPEIGLDIDKLQILMEFKRQGARLIEGSFSDHRSLVEAVKQVDVVICAMSGCISGATTYCCSLSLLMLLKKLEISRLGRFLPSEFGLDPAQMEHALEPGRVTFDEKMIVRKAIEEAKIQHTYVSANCFGGYFVGNLSQMETLLPPKHKVVIYGDGNVKDDIATYTIKSIDDPRTLNKTLYLRPPENILSQMELVEKWEKLSGKTLEKIIISKEDFLAQMKGADFVTQVGIGHFYHIFYEGCLTNFEIGEDGEEASKLYPEVEYTRMHDYLKRYL</sequence>
<evidence type="ECO:0000313" key="6">
    <source>
        <dbReference type="Proteomes" id="UP001318860"/>
    </source>
</evidence>